<dbReference type="InterPro" id="IPR029044">
    <property type="entry name" value="Nucleotide-diphossugar_trans"/>
</dbReference>
<dbReference type="InterPro" id="IPR050065">
    <property type="entry name" value="GlmU-like"/>
</dbReference>
<evidence type="ECO:0000259" key="3">
    <source>
        <dbReference type="Pfam" id="PF00483"/>
    </source>
</evidence>
<comment type="caution">
    <text evidence="4">The sequence shown here is derived from an EMBL/GenBank/DDBJ whole genome shotgun (WGS) entry which is preliminary data.</text>
</comment>
<dbReference type="PANTHER" id="PTHR43584:SF8">
    <property type="entry name" value="N-ACETYLMURAMATE ALPHA-1-PHOSPHATE URIDYLYLTRANSFERASE"/>
    <property type="match status" value="1"/>
</dbReference>
<proteinExistence type="predicted"/>
<dbReference type="InterPro" id="IPR005835">
    <property type="entry name" value="NTP_transferase_dom"/>
</dbReference>
<evidence type="ECO:0000256" key="1">
    <source>
        <dbReference type="ARBA" id="ARBA00022679"/>
    </source>
</evidence>
<accession>A0A2T2Y9V2</accession>
<dbReference type="EMBL" id="PYFT01000001">
    <property type="protein sequence ID" value="PSR52310.1"/>
    <property type="molecule type" value="Genomic_DNA"/>
</dbReference>
<dbReference type="SUPFAM" id="SSF53448">
    <property type="entry name" value="Nucleotide-diphospho-sugar transferases"/>
    <property type="match status" value="1"/>
</dbReference>
<dbReference type="PANTHER" id="PTHR43584">
    <property type="entry name" value="NUCLEOTIDYL TRANSFERASE"/>
    <property type="match status" value="1"/>
</dbReference>
<evidence type="ECO:0000313" key="5">
    <source>
        <dbReference type="Proteomes" id="UP000240357"/>
    </source>
</evidence>
<dbReference type="Gene3D" id="3.90.550.10">
    <property type="entry name" value="Spore Coat Polysaccharide Biosynthesis Protein SpsA, Chain A"/>
    <property type="match status" value="1"/>
</dbReference>
<keyword evidence="1 4" id="KW-0808">Transferase</keyword>
<dbReference type="Pfam" id="PF00483">
    <property type="entry name" value="NTP_transferase"/>
    <property type="match status" value="1"/>
</dbReference>
<name>A0A2T2Y9V2_9BACT</name>
<dbReference type="RefSeq" id="WP_106925805.1">
    <property type="nucleotide sequence ID" value="NZ_PYFT01000001.1"/>
</dbReference>
<evidence type="ECO:0000313" key="4">
    <source>
        <dbReference type="EMBL" id="PSR52310.1"/>
    </source>
</evidence>
<evidence type="ECO:0000256" key="2">
    <source>
        <dbReference type="ARBA" id="ARBA00022695"/>
    </source>
</evidence>
<dbReference type="OrthoDB" id="9779926at2"/>
<reference evidence="4 5" key="1">
    <citation type="submission" date="2018-03" db="EMBL/GenBank/DDBJ databases">
        <title>Adhaeribacter sp. HMF7605 Genome sequencing and assembly.</title>
        <authorList>
            <person name="Kang H."/>
            <person name="Kang J."/>
            <person name="Cha I."/>
            <person name="Kim H."/>
            <person name="Joh K."/>
        </authorList>
    </citation>
    <scope>NUCLEOTIDE SEQUENCE [LARGE SCALE GENOMIC DNA]</scope>
    <source>
        <strain evidence="4 5">HMF7605</strain>
    </source>
</reference>
<organism evidence="4 5">
    <name type="scientific">Adhaeribacter arboris</name>
    <dbReference type="NCBI Taxonomy" id="2072846"/>
    <lineage>
        <taxon>Bacteria</taxon>
        <taxon>Pseudomonadati</taxon>
        <taxon>Bacteroidota</taxon>
        <taxon>Cytophagia</taxon>
        <taxon>Cytophagales</taxon>
        <taxon>Hymenobacteraceae</taxon>
        <taxon>Adhaeribacter</taxon>
    </lineage>
</organism>
<keyword evidence="5" id="KW-1185">Reference proteome</keyword>
<dbReference type="Proteomes" id="UP000240357">
    <property type="component" value="Unassembled WGS sequence"/>
</dbReference>
<dbReference type="GO" id="GO:0016779">
    <property type="term" value="F:nucleotidyltransferase activity"/>
    <property type="evidence" value="ECO:0007669"/>
    <property type="project" value="UniProtKB-KW"/>
</dbReference>
<protein>
    <submittedName>
        <fullName evidence="4">Nucleotidyltransferase</fullName>
    </submittedName>
</protein>
<gene>
    <name evidence="4" type="ORF">AHMF7605_01625</name>
</gene>
<sequence>MNNAPTLVVLAAGMGSRYGGLKQLDTFGPNGETIMDYSVYDAIRAGFKKIIFVIRRNLEEEFKEAILAKLPRSLAVELAFQDIHQVPGEIAVPSNRKKPWGTGHAVWTVAPQVQEPFAVINADDFYGAEAYEQMVNFLKNTNVSGSLPAWCLSGYALVNTLSKNGTVSRGLCEVNEENKLLSVRELKEVQSTEHEIVANLPEGKKMILTGQETISMNFWGFTPAIFPILDEYLIQFLQKAATSEKEEFYLSEAINRMLMEKRATVQVLTSSEQWMGVTYPEDKMEVKQQLTQLITQGRYPQQLWAASVN</sequence>
<dbReference type="AlphaFoldDB" id="A0A2T2Y9V2"/>
<keyword evidence="2" id="KW-0548">Nucleotidyltransferase</keyword>
<feature type="domain" description="Nucleotidyl transferase" evidence="3">
    <location>
        <begin position="8"/>
        <end position="291"/>
    </location>
</feature>